<evidence type="ECO:0000313" key="2">
    <source>
        <dbReference type="Proteomes" id="UP000546162"/>
    </source>
</evidence>
<dbReference type="EMBL" id="JACHNB010000001">
    <property type="protein sequence ID" value="MBB4744028.1"/>
    <property type="molecule type" value="Genomic_DNA"/>
</dbReference>
<sequence>MAVGDAAEPVFDEDALDRALTLIIERGRQLIGNADEISVTLLIGPRRDTPACTSILAGLLDEWQYQQRQGPCLDASAYAATVTVPPCCADRPTPTRGLG</sequence>
<organism evidence="1 2">
    <name type="scientific">Actinoplanes octamycinicus</name>
    <dbReference type="NCBI Taxonomy" id="135948"/>
    <lineage>
        <taxon>Bacteria</taxon>
        <taxon>Bacillati</taxon>
        <taxon>Actinomycetota</taxon>
        <taxon>Actinomycetes</taxon>
        <taxon>Micromonosporales</taxon>
        <taxon>Micromonosporaceae</taxon>
        <taxon>Actinoplanes</taxon>
    </lineage>
</organism>
<dbReference type="AlphaFoldDB" id="A0A7W7H4U7"/>
<protein>
    <submittedName>
        <fullName evidence="1">Uncharacterized protein</fullName>
    </submittedName>
</protein>
<gene>
    <name evidence="1" type="ORF">BJY16_007487</name>
</gene>
<reference evidence="1 2" key="1">
    <citation type="submission" date="2020-08" db="EMBL/GenBank/DDBJ databases">
        <title>Sequencing the genomes of 1000 actinobacteria strains.</title>
        <authorList>
            <person name="Klenk H.-P."/>
        </authorList>
    </citation>
    <scope>NUCLEOTIDE SEQUENCE [LARGE SCALE GENOMIC DNA]</scope>
    <source>
        <strain evidence="1 2">DSM 45809</strain>
    </source>
</reference>
<keyword evidence="2" id="KW-1185">Reference proteome</keyword>
<dbReference type="Proteomes" id="UP000546162">
    <property type="component" value="Unassembled WGS sequence"/>
</dbReference>
<comment type="caution">
    <text evidence="1">The sequence shown here is derived from an EMBL/GenBank/DDBJ whole genome shotgun (WGS) entry which is preliminary data.</text>
</comment>
<proteinExistence type="predicted"/>
<name>A0A7W7H4U7_9ACTN</name>
<accession>A0A7W7H4U7</accession>
<dbReference type="RefSeq" id="WP_185044247.1">
    <property type="nucleotide sequence ID" value="NZ_BAABFG010000005.1"/>
</dbReference>
<evidence type="ECO:0000313" key="1">
    <source>
        <dbReference type="EMBL" id="MBB4744028.1"/>
    </source>
</evidence>